<dbReference type="SMART" id="SM00283">
    <property type="entry name" value="MA"/>
    <property type="match status" value="1"/>
</dbReference>
<accession>A0ABW6K0Q8</accession>
<dbReference type="Gene3D" id="6.10.340.10">
    <property type="match status" value="1"/>
</dbReference>
<dbReference type="EMBL" id="JBIACJ010000008">
    <property type="protein sequence ID" value="MFE8697744.1"/>
    <property type="molecule type" value="Genomic_DNA"/>
</dbReference>
<evidence type="ECO:0000256" key="2">
    <source>
        <dbReference type="PROSITE-ProRule" id="PRU00284"/>
    </source>
</evidence>
<comment type="caution">
    <text evidence="5">The sequence shown here is derived from an EMBL/GenBank/DDBJ whole genome shotgun (WGS) entry which is preliminary data.</text>
</comment>
<protein>
    <submittedName>
        <fullName evidence="5">Methyl-accepting chemotaxis protein</fullName>
    </submittedName>
</protein>
<name>A0ABW6K0Q8_9BACI</name>
<sequence length="443" mass="47959">MKKIATKIIFLSLINSIIVAAINVGGALFMNGDRENAPAAASGGATAMQEGGHFLIPTPILIGLAISLIIGIILSYFLGKTISKPILQMTEIAERTARFDLSEDDLFYESIHKQKDETGQMAEALWQTRKALRDLAIRLQGFSSTIASHSTHLTQNTEENVHAITQVVATIDGIAVGNKNQAQTIKDINITLIDVVNLIDNMTREASNGAEYTVASLHAVIEGQKTVDLQTAKMDQNIAVSSEANQSINELSYMIDQVKGIVHVITSIAEQTNLLALNASIEASRAGEAGKSFAVVAGQIRNLAEESSKAAKEISNLITKTTEKSNMAVTKISRANSLIYEQKDALKITESAFEKIKVTYDSIVDSFKHTATAIETINQKSKRISSQLQEMTRTAEDFAASTEEISASGQEQLASTEIISQSSKDLSIVADKLNIEINRFKVS</sequence>
<evidence type="ECO:0000313" key="5">
    <source>
        <dbReference type="EMBL" id="MFE8697744.1"/>
    </source>
</evidence>
<keyword evidence="3" id="KW-1133">Transmembrane helix</keyword>
<keyword evidence="6" id="KW-1185">Reference proteome</keyword>
<dbReference type="PROSITE" id="PS50111">
    <property type="entry name" value="CHEMOTAXIS_TRANSDUC_2"/>
    <property type="match status" value="1"/>
</dbReference>
<dbReference type="PANTHER" id="PTHR32089:SF112">
    <property type="entry name" value="LYSOZYME-LIKE PROTEIN-RELATED"/>
    <property type="match status" value="1"/>
</dbReference>
<gene>
    <name evidence="5" type="ORF">ACFYKT_15500</name>
</gene>
<feature type="transmembrane region" description="Helical" evidence="3">
    <location>
        <begin position="9"/>
        <end position="30"/>
    </location>
</feature>
<feature type="transmembrane region" description="Helical" evidence="3">
    <location>
        <begin position="60"/>
        <end position="79"/>
    </location>
</feature>
<dbReference type="Pfam" id="PF00015">
    <property type="entry name" value="MCPsignal"/>
    <property type="match status" value="1"/>
</dbReference>
<dbReference type="RefSeq" id="WP_389221456.1">
    <property type="nucleotide sequence ID" value="NZ_JBIACJ010000008.1"/>
</dbReference>
<evidence type="ECO:0000256" key="3">
    <source>
        <dbReference type="SAM" id="Phobius"/>
    </source>
</evidence>
<proteinExistence type="predicted"/>
<keyword evidence="3" id="KW-0472">Membrane</keyword>
<evidence type="ECO:0000259" key="4">
    <source>
        <dbReference type="PROSITE" id="PS50111"/>
    </source>
</evidence>
<organism evidence="5 6">
    <name type="scientific">Cytobacillus mangrovibacter</name>
    <dbReference type="NCBI Taxonomy" id="3299024"/>
    <lineage>
        <taxon>Bacteria</taxon>
        <taxon>Bacillati</taxon>
        <taxon>Bacillota</taxon>
        <taxon>Bacilli</taxon>
        <taxon>Bacillales</taxon>
        <taxon>Bacillaceae</taxon>
        <taxon>Cytobacillus</taxon>
    </lineage>
</organism>
<reference evidence="5 6" key="1">
    <citation type="submission" date="2024-08" db="EMBL/GenBank/DDBJ databases">
        <title>Two novel Cytobacillus novel species.</title>
        <authorList>
            <person name="Liu G."/>
        </authorList>
    </citation>
    <scope>NUCLEOTIDE SEQUENCE [LARGE SCALE GENOMIC DNA]</scope>
    <source>
        <strain evidence="5 6">FJAT-53684</strain>
    </source>
</reference>
<evidence type="ECO:0000256" key="1">
    <source>
        <dbReference type="ARBA" id="ARBA00023224"/>
    </source>
</evidence>
<keyword evidence="3" id="KW-0812">Transmembrane</keyword>
<dbReference type="Gene3D" id="1.10.287.950">
    <property type="entry name" value="Methyl-accepting chemotaxis protein"/>
    <property type="match status" value="1"/>
</dbReference>
<dbReference type="Proteomes" id="UP001601058">
    <property type="component" value="Unassembled WGS sequence"/>
</dbReference>
<keyword evidence="1 2" id="KW-0807">Transducer</keyword>
<dbReference type="PANTHER" id="PTHR32089">
    <property type="entry name" value="METHYL-ACCEPTING CHEMOTAXIS PROTEIN MCPB"/>
    <property type="match status" value="1"/>
</dbReference>
<dbReference type="SUPFAM" id="SSF58104">
    <property type="entry name" value="Methyl-accepting chemotaxis protein (MCP) signaling domain"/>
    <property type="match status" value="1"/>
</dbReference>
<feature type="domain" description="Methyl-accepting transducer" evidence="4">
    <location>
        <begin position="156"/>
        <end position="406"/>
    </location>
</feature>
<evidence type="ECO:0000313" key="6">
    <source>
        <dbReference type="Proteomes" id="UP001601058"/>
    </source>
</evidence>
<dbReference type="InterPro" id="IPR004089">
    <property type="entry name" value="MCPsignal_dom"/>
</dbReference>